<name>A0ABT6KTA7_9MYCO</name>
<evidence type="ECO:0000256" key="18">
    <source>
        <dbReference type="ARBA" id="ARBA00033138"/>
    </source>
</evidence>
<keyword evidence="12" id="KW-0460">Magnesium</keyword>
<evidence type="ECO:0000256" key="6">
    <source>
        <dbReference type="ARBA" id="ARBA00011738"/>
    </source>
</evidence>
<dbReference type="InterPro" id="IPR004429">
    <property type="entry name" value="Isopropylmalate_DH"/>
</dbReference>
<dbReference type="Pfam" id="PF00180">
    <property type="entry name" value="Iso_dh"/>
    <property type="match status" value="1"/>
</dbReference>
<keyword evidence="13 20" id="KW-0560">Oxidoreductase</keyword>
<dbReference type="RefSeq" id="WP_280830624.1">
    <property type="nucleotide sequence ID" value="NZ_JARXVE010000001.1"/>
</dbReference>
<comment type="pathway">
    <text evidence="4">Amino-acid biosynthesis; L-leucine biosynthesis; L-leucine from 3-methyl-2-oxobutanoate: step 3/4.</text>
</comment>
<keyword evidence="14" id="KW-0520">NAD</keyword>
<comment type="catalytic activity">
    <reaction evidence="1">
        <text>(2R,3S)-3-isopropylmalate + NAD(+) = 4-methyl-2-oxopentanoate + CO2 + NADH</text>
        <dbReference type="Rhea" id="RHEA:32271"/>
        <dbReference type="ChEBI" id="CHEBI:16526"/>
        <dbReference type="ChEBI" id="CHEBI:17865"/>
        <dbReference type="ChEBI" id="CHEBI:35121"/>
        <dbReference type="ChEBI" id="CHEBI:57540"/>
        <dbReference type="ChEBI" id="CHEBI:57945"/>
        <dbReference type="EC" id="1.1.1.85"/>
    </reaction>
</comment>
<evidence type="ECO:0000259" key="19">
    <source>
        <dbReference type="SMART" id="SM01329"/>
    </source>
</evidence>
<evidence type="ECO:0000256" key="9">
    <source>
        <dbReference type="ARBA" id="ARBA00022430"/>
    </source>
</evidence>
<evidence type="ECO:0000313" key="20">
    <source>
        <dbReference type="EMBL" id="MDH6193964.1"/>
    </source>
</evidence>
<dbReference type="Proteomes" id="UP001160130">
    <property type="component" value="Unassembled WGS sequence"/>
</dbReference>
<comment type="caution">
    <text evidence="20">The sequence shown here is derived from an EMBL/GenBank/DDBJ whole genome shotgun (WGS) entry which is preliminary data.</text>
</comment>
<evidence type="ECO:0000256" key="1">
    <source>
        <dbReference type="ARBA" id="ARBA00000624"/>
    </source>
</evidence>
<evidence type="ECO:0000256" key="5">
    <source>
        <dbReference type="ARBA" id="ARBA00008319"/>
    </source>
</evidence>
<keyword evidence="21" id="KW-1185">Reference proteome</keyword>
<dbReference type="PROSITE" id="PS00470">
    <property type="entry name" value="IDH_IMDH"/>
    <property type="match status" value="1"/>
</dbReference>
<evidence type="ECO:0000313" key="21">
    <source>
        <dbReference type="Proteomes" id="UP001160130"/>
    </source>
</evidence>
<keyword evidence="10" id="KW-0028">Amino-acid biosynthesis</keyword>
<dbReference type="InterPro" id="IPR024084">
    <property type="entry name" value="IsoPropMal-DH-like_dom"/>
</dbReference>
<evidence type="ECO:0000256" key="14">
    <source>
        <dbReference type="ARBA" id="ARBA00023027"/>
    </source>
</evidence>
<dbReference type="Gene3D" id="3.40.718.10">
    <property type="entry name" value="Isopropylmalate Dehydrogenase"/>
    <property type="match status" value="1"/>
</dbReference>
<comment type="subunit">
    <text evidence="6">Homodimer.</text>
</comment>
<dbReference type="EMBL" id="JARXVE010000001">
    <property type="protein sequence ID" value="MDH6193964.1"/>
    <property type="molecule type" value="Genomic_DNA"/>
</dbReference>
<keyword evidence="16" id="KW-0100">Branched-chain amino acid biosynthesis</keyword>
<reference evidence="20 21" key="1">
    <citation type="submission" date="2023-04" db="EMBL/GenBank/DDBJ databases">
        <title>Forest soil microbial communities from Buena Vista Peninsula, Colon Province, Panama.</title>
        <authorList>
            <person name="Bouskill N."/>
        </authorList>
    </citation>
    <scope>NUCLEOTIDE SEQUENCE [LARGE SCALE GENOMIC DNA]</scope>
    <source>
        <strain evidence="20 21">AC80</strain>
    </source>
</reference>
<accession>A0ABT6KTA7</accession>
<dbReference type="SMART" id="SM01329">
    <property type="entry name" value="Iso_dh"/>
    <property type="match status" value="1"/>
</dbReference>
<keyword evidence="15" id="KW-0464">Manganese</keyword>
<evidence type="ECO:0000256" key="13">
    <source>
        <dbReference type="ARBA" id="ARBA00023002"/>
    </source>
</evidence>
<comment type="cofactor">
    <cofactor evidence="2">
        <name>Mn(2+)</name>
        <dbReference type="ChEBI" id="CHEBI:29035"/>
    </cofactor>
</comment>
<gene>
    <name evidence="20" type="ORF">M2272_000585</name>
</gene>
<dbReference type="PANTHER" id="PTHR42979:SF1">
    <property type="entry name" value="3-ISOPROPYLMALATE DEHYDROGENASE"/>
    <property type="match status" value="1"/>
</dbReference>
<sequence length="356" mass="37455">MLTLGVLAGDGIGPEIVASATRIAEQALASVSVGVQWRTLPFGLEAIGEFGTPLPESTLDALDGLAGWILGPHDNAGYPEQFRGTLSPGGAIRKRYNLFANIRPARTLSESVKAVCPNLDVVIVRENTEGFYADRNMYEGAGEFMPTPDVALAVAVFTRAACERIADQAFRLAMTRRRSVTIAHKTNVLAKTTGLFRDACLTIGQNYPDIEIRGEHIDALAARLVSHPGDFDVIVAENMFGDILSDLAGQLSGSLGMAPSINASHSQAMAQAAHGSAPDIAGLGIANPVAMILSTAMLLRWLSDRDDGTPMLSVAAGHIEEAVRHTLDAGVGTADIGGTASTSVFTEHVLSALPRT</sequence>
<protein>
    <recommendedName>
        <fullName evidence="8">3-isopropylmalate dehydrogenase</fullName>
        <ecNumber evidence="7">1.1.1.85</ecNumber>
    </recommendedName>
    <alternativeName>
        <fullName evidence="18">3-IPM-DH</fullName>
    </alternativeName>
    <alternativeName>
        <fullName evidence="17">Beta-IPM dehydrogenase</fullName>
    </alternativeName>
</protein>
<evidence type="ECO:0000256" key="17">
    <source>
        <dbReference type="ARBA" id="ARBA00030010"/>
    </source>
</evidence>
<keyword evidence="9" id="KW-0432">Leucine biosynthesis</keyword>
<dbReference type="GO" id="GO:0003862">
    <property type="term" value="F:3-isopropylmalate dehydrogenase activity"/>
    <property type="evidence" value="ECO:0007669"/>
    <property type="project" value="UniProtKB-EC"/>
</dbReference>
<keyword evidence="11" id="KW-0479">Metal-binding</keyword>
<evidence type="ECO:0000256" key="16">
    <source>
        <dbReference type="ARBA" id="ARBA00023304"/>
    </source>
</evidence>
<feature type="domain" description="Isopropylmalate dehydrogenase-like" evidence="19">
    <location>
        <begin position="3"/>
        <end position="349"/>
    </location>
</feature>
<evidence type="ECO:0000256" key="4">
    <source>
        <dbReference type="ARBA" id="ARBA00004762"/>
    </source>
</evidence>
<proteinExistence type="inferred from homology"/>
<evidence type="ECO:0000256" key="3">
    <source>
        <dbReference type="ARBA" id="ARBA00001946"/>
    </source>
</evidence>
<evidence type="ECO:0000256" key="11">
    <source>
        <dbReference type="ARBA" id="ARBA00022723"/>
    </source>
</evidence>
<dbReference type="EC" id="1.1.1.85" evidence="7"/>
<evidence type="ECO:0000256" key="8">
    <source>
        <dbReference type="ARBA" id="ARBA00019276"/>
    </source>
</evidence>
<evidence type="ECO:0000256" key="7">
    <source>
        <dbReference type="ARBA" id="ARBA00013101"/>
    </source>
</evidence>
<evidence type="ECO:0000256" key="15">
    <source>
        <dbReference type="ARBA" id="ARBA00023211"/>
    </source>
</evidence>
<evidence type="ECO:0000256" key="12">
    <source>
        <dbReference type="ARBA" id="ARBA00022842"/>
    </source>
</evidence>
<evidence type="ECO:0000256" key="2">
    <source>
        <dbReference type="ARBA" id="ARBA00001936"/>
    </source>
</evidence>
<comment type="cofactor">
    <cofactor evidence="3">
        <name>Mg(2+)</name>
        <dbReference type="ChEBI" id="CHEBI:18420"/>
    </cofactor>
</comment>
<dbReference type="PANTHER" id="PTHR42979">
    <property type="entry name" value="3-ISOPROPYLMALATE DEHYDROGENASE"/>
    <property type="match status" value="1"/>
</dbReference>
<evidence type="ECO:0000256" key="10">
    <source>
        <dbReference type="ARBA" id="ARBA00022605"/>
    </source>
</evidence>
<comment type="similarity">
    <text evidence="5">Belongs to the isocitrate and isopropylmalate dehydrogenases family. LeuB type 1 subfamily.</text>
</comment>
<organism evidence="20 21">
    <name type="scientific">Mycolicibacterium frederiksbergense</name>
    <dbReference type="NCBI Taxonomy" id="117567"/>
    <lineage>
        <taxon>Bacteria</taxon>
        <taxon>Bacillati</taxon>
        <taxon>Actinomycetota</taxon>
        <taxon>Actinomycetes</taxon>
        <taxon>Mycobacteriales</taxon>
        <taxon>Mycobacteriaceae</taxon>
        <taxon>Mycolicibacterium</taxon>
    </lineage>
</organism>
<dbReference type="InterPro" id="IPR019818">
    <property type="entry name" value="IsoCit/isopropylmalate_DH_CS"/>
</dbReference>
<dbReference type="SUPFAM" id="SSF53659">
    <property type="entry name" value="Isocitrate/Isopropylmalate dehydrogenase-like"/>
    <property type="match status" value="1"/>
</dbReference>